<proteinExistence type="predicted"/>
<evidence type="ECO:0000313" key="1">
    <source>
        <dbReference type="EMBL" id="KAI9920868.1"/>
    </source>
</evidence>
<sequence length="176" mass="20207">MKTEFGKQEVNPHNILRRHRECNVHHQVSQPEPTLSEITASQSERISIAYLSILDTECNGIVSTIEICLAAPIVYRAKDNLAYSLDLHELKDGIWVPYKADEVQLEFVMLDPYVRTTLSHDDQDRFSVTFQAPDVYGIFLFPVLYRRLGLSTILTTTQLLLRPLKHDEYECFIPGA</sequence>
<protein>
    <submittedName>
        <fullName evidence="1">Uncharacterized protein</fullName>
    </submittedName>
</protein>
<comment type="caution">
    <text evidence="1">The sequence shown here is derived from an EMBL/GenBank/DDBJ whole genome shotgun (WGS) entry which is preliminary data.</text>
</comment>
<dbReference type="Proteomes" id="UP001163321">
    <property type="component" value="Chromosome 1"/>
</dbReference>
<keyword evidence="2" id="KW-1185">Reference proteome</keyword>
<name>A0ACC0WSL1_9STRA</name>
<accession>A0ACC0WSL1</accession>
<dbReference type="EMBL" id="CM047580">
    <property type="protein sequence ID" value="KAI9920868.1"/>
    <property type="molecule type" value="Genomic_DNA"/>
</dbReference>
<organism evidence="1 2">
    <name type="scientific">Peronosclerospora sorghi</name>
    <dbReference type="NCBI Taxonomy" id="230839"/>
    <lineage>
        <taxon>Eukaryota</taxon>
        <taxon>Sar</taxon>
        <taxon>Stramenopiles</taxon>
        <taxon>Oomycota</taxon>
        <taxon>Peronosporomycetes</taxon>
        <taxon>Peronosporales</taxon>
        <taxon>Peronosporaceae</taxon>
        <taxon>Peronosclerospora</taxon>
    </lineage>
</organism>
<evidence type="ECO:0000313" key="2">
    <source>
        <dbReference type="Proteomes" id="UP001163321"/>
    </source>
</evidence>
<reference evidence="1 2" key="1">
    <citation type="journal article" date="2022" name="bioRxiv">
        <title>The genome of the oomycete Peronosclerospora sorghi, a cosmopolitan pathogen of maize and sorghum, is inflated with dispersed pseudogenes.</title>
        <authorList>
            <person name="Fletcher K."/>
            <person name="Martin F."/>
            <person name="Isakeit T."/>
            <person name="Cavanaugh K."/>
            <person name="Magill C."/>
            <person name="Michelmore R."/>
        </authorList>
    </citation>
    <scope>NUCLEOTIDE SEQUENCE [LARGE SCALE GENOMIC DNA]</scope>
    <source>
        <strain evidence="1">P6</strain>
    </source>
</reference>
<gene>
    <name evidence="1" type="ORF">PsorP6_001971</name>
</gene>